<name>A0A8S3G831_9BILA</name>
<dbReference type="CDD" id="cd00096">
    <property type="entry name" value="Ig"/>
    <property type="match status" value="1"/>
</dbReference>
<dbReference type="Proteomes" id="UP000681967">
    <property type="component" value="Unassembled WGS sequence"/>
</dbReference>
<dbReference type="SUPFAM" id="SSF48726">
    <property type="entry name" value="Immunoglobulin"/>
    <property type="match status" value="1"/>
</dbReference>
<evidence type="ECO:0000313" key="3">
    <source>
        <dbReference type="Proteomes" id="UP000681967"/>
    </source>
</evidence>
<dbReference type="EMBL" id="CAJOBH010259819">
    <property type="protein sequence ID" value="CAF5153893.1"/>
    <property type="molecule type" value="Genomic_DNA"/>
</dbReference>
<reference evidence="1" key="1">
    <citation type="submission" date="2021-02" db="EMBL/GenBank/DDBJ databases">
        <authorList>
            <person name="Nowell W R."/>
        </authorList>
    </citation>
    <scope>NUCLEOTIDE SEQUENCE</scope>
</reference>
<proteinExistence type="predicted"/>
<comment type="caution">
    <text evidence="1">The sequence shown here is derived from an EMBL/GenBank/DDBJ whole genome shotgun (WGS) entry which is preliminary data.</text>
</comment>
<feature type="non-terminal residue" evidence="1">
    <location>
        <position position="79"/>
    </location>
</feature>
<dbReference type="InterPro" id="IPR036179">
    <property type="entry name" value="Ig-like_dom_sf"/>
</dbReference>
<organism evidence="1 3">
    <name type="scientific">Rotaria magnacalcarata</name>
    <dbReference type="NCBI Taxonomy" id="392030"/>
    <lineage>
        <taxon>Eukaryota</taxon>
        <taxon>Metazoa</taxon>
        <taxon>Spiralia</taxon>
        <taxon>Gnathifera</taxon>
        <taxon>Rotifera</taxon>
        <taxon>Eurotatoria</taxon>
        <taxon>Bdelloidea</taxon>
        <taxon>Philodinida</taxon>
        <taxon>Philodinidae</taxon>
        <taxon>Rotaria</taxon>
    </lineage>
</organism>
<dbReference type="Gene3D" id="2.60.40.10">
    <property type="entry name" value="Immunoglobulins"/>
    <property type="match status" value="1"/>
</dbReference>
<accession>A0A8S3G831</accession>
<gene>
    <name evidence="1" type="ORF">BYL167_LOCUS72917</name>
    <name evidence="2" type="ORF">SMN809_LOCUS81986</name>
</gene>
<dbReference type="AlphaFoldDB" id="A0A8S3G831"/>
<sequence>GLWLRLEDAEVFFYLTSRINSDQRFQIEQRPILHIINGTSSYEVMTYSLTIDDVRSSDDGTYSCQEDNRIIKLFVLNIV</sequence>
<evidence type="ECO:0000313" key="1">
    <source>
        <dbReference type="EMBL" id="CAF5153893.1"/>
    </source>
</evidence>
<dbReference type="EMBL" id="CAJOBI010350088">
    <property type="protein sequence ID" value="CAF5220636.1"/>
    <property type="molecule type" value="Genomic_DNA"/>
</dbReference>
<feature type="non-terminal residue" evidence="1">
    <location>
        <position position="1"/>
    </location>
</feature>
<evidence type="ECO:0008006" key="4">
    <source>
        <dbReference type="Google" id="ProtNLM"/>
    </source>
</evidence>
<dbReference type="Proteomes" id="UP000676336">
    <property type="component" value="Unassembled WGS sequence"/>
</dbReference>
<dbReference type="InterPro" id="IPR013783">
    <property type="entry name" value="Ig-like_fold"/>
</dbReference>
<evidence type="ECO:0000313" key="2">
    <source>
        <dbReference type="EMBL" id="CAF5220636.1"/>
    </source>
</evidence>
<protein>
    <recommendedName>
        <fullName evidence="4">Immunoglobulin I-set domain-containing protein</fullName>
    </recommendedName>
</protein>